<evidence type="ECO:0000256" key="11">
    <source>
        <dbReference type="RuleBase" id="RU910714"/>
    </source>
</evidence>
<evidence type="ECO:0000256" key="4">
    <source>
        <dbReference type="ARBA" id="ARBA00012991"/>
    </source>
</evidence>
<dbReference type="NCBIfam" id="TIGR01692">
    <property type="entry name" value="HIBADH"/>
    <property type="match status" value="1"/>
</dbReference>
<dbReference type="PANTHER" id="PTHR22981">
    <property type="entry name" value="3-HYDROXYISOBUTYRATE DEHYDROGENASE-RELATED"/>
    <property type="match status" value="1"/>
</dbReference>
<gene>
    <name evidence="14" type="ORF">SARC_09573</name>
</gene>
<dbReference type="GO" id="GO:0008442">
    <property type="term" value="F:3-hydroxyisobutyrate dehydrogenase activity"/>
    <property type="evidence" value="ECO:0007669"/>
    <property type="project" value="UniProtKB-EC"/>
</dbReference>
<dbReference type="GO" id="GO:0006574">
    <property type="term" value="P:L-valine catabolic process"/>
    <property type="evidence" value="ECO:0007669"/>
    <property type="project" value="UniProtKB-UniPathway"/>
</dbReference>
<keyword evidence="7 11" id="KW-0560">Oxidoreductase</keyword>
<organism evidence="14 15">
    <name type="scientific">Sphaeroforma arctica JP610</name>
    <dbReference type="NCBI Taxonomy" id="667725"/>
    <lineage>
        <taxon>Eukaryota</taxon>
        <taxon>Ichthyosporea</taxon>
        <taxon>Ichthyophonida</taxon>
        <taxon>Sphaeroforma</taxon>
    </lineage>
</organism>
<keyword evidence="8 11" id="KW-0520">NAD</keyword>
<accession>A0A0L0FNB3</accession>
<evidence type="ECO:0000313" key="15">
    <source>
        <dbReference type="Proteomes" id="UP000054560"/>
    </source>
</evidence>
<dbReference type="Pfam" id="PF14833">
    <property type="entry name" value="NAD_binding_11"/>
    <property type="match status" value="1"/>
</dbReference>
<dbReference type="InterPro" id="IPR011548">
    <property type="entry name" value="HIBADH"/>
</dbReference>
<feature type="domain" description="3-hydroxyisobutyrate dehydrogenase-like NAD-binding" evidence="13">
    <location>
        <begin position="219"/>
        <end position="345"/>
    </location>
</feature>
<dbReference type="InterPro" id="IPR029154">
    <property type="entry name" value="HIBADH-like_NADP-bd"/>
</dbReference>
<dbReference type="EC" id="1.1.1.31" evidence="4 11"/>
<dbReference type="AlphaFoldDB" id="A0A0L0FNB3"/>
<dbReference type="InterPro" id="IPR002204">
    <property type="entry name" value="3-OH-isobutyrate_DH-rel_CS"/>
</dbReference>
<dbReference type="InterPro" id="IPR006115">
    <property type="entry name" value="6PGDH_NADP-bd"/>
</dbReference>
<evidence type="ECO:0000259" key="12">
    <source>
        <dbReference type="Pfam" id="PF03446"/>
    </source>
</evidence>
<evidence type="ECO:0000256" key="3">
    <source>
        <dbReference type="ARBA" id="ARBA00006013"/>
    </source>
</evidence>
<sequence>MYRSILPHTLPKDYFRIIRMFSTKALSAARAVSPHAHATSTTQCLRMFSTSNIVNQKVGFVGLGNMGRHMANNLIKAGHEVTVYDINTTAAASLAEKGAKVANSPGEVASQVETVITMVPNSSHVIDVYEGEGGIIDSAKPGLQCIDASTIDPAASRQVHASATKKGLTFVDAPVSGGVGGAENGTLTFMVGGDDESFAKAKEVLTDMGKNIVHCGGVGTGEVAKICNNMCMGISMAGVAESFNLGAKLGIDKKVLADIINSSTGRCWSSDTYNPVPGVMEGVPASRDYEGGFGTALMLKDLGLATQAATANQAAIPLGNAAQAVYSTMTAHGYGKKDFSSVYAHLKGDRAE</sequence>
<dbReference type="Gene3D" id="3.40.50.720">
    <property type="entry name" value="NAD(P)-binding Rossmann-like Domain"/>
    <property type="match status" value="1"/>
</dbReference>
<evidence type="ECO:0000256" key="2">
    <source>
        <dbReference type="ARBA" id="ARBA00005109"/>
    </source>
</evidence>
<evidence type="ECO:0000256" key="5">
    <source>
        <dbReference type="ARBA" id="ARBA00022456"/>
    </source>
</evidence>
<feature type="domain" description="6-phosphogluconate dehydrogenase NADP-binding" evidence="12">
    <location>
        <begin position="57"/>
        <end position="216"/>
    </location>
</feature>
<dbReference type="EMBL" id="KQ242586">
    <property type="protein sequence ID" value="KNC77976.1"/>
    <property type="molecule type" value="Genomic_DNA"/>
</dbReference>
<evidence type="ECO:0000259" key="13">
    <source>
        <dbReference type="Pfam" id="PF14833"/>
    </source>
</evidence>
<keyword evidence="6" id="KW-0809">Transit peptide</keyword>
<dbReference type="RefSeq" id="XP_014151878.1">
    <property type="nucleotide sequence ID" value="XM_014296403.1"/>
</dbReference>
<protein>
    <recommendedName>
        <fullName evidence="4 11">3-hydroxyisobutyrate dehydrogenase</fullName>
        <shortName evidence="11">HIBADH</shortName>
        <ecNumber evidence="4 11">1.1.1.31</ecNumber>
    </recommendedName>
</protein>
<keyword evidence="5 11" id="KW-0101">Branched-chain amino acid catabolism</keyword>
<name>A0A0L0FNB3_9EUKA</name>
<proteinExistence type="inferred from homology"/>
<reference evidence="14 15" key="1">
    <citation type="submission" date="2011-02" db="EMBL/GenBank/DDBJ databases">
        <title>The Genome Sequence of Sphaeroforma arctica JP610.</title>
        <authorList>
            <consortium name="The Broad Institute Genome Sequencing Platform"/>
            <person name="Russ C."/>
            <person name="Cuomo C."/>
            <person name="Young S.K."/>
            <person name="Zeng Q."/>
            <person name="Gargeya S."/>
            <person name="Alvarado L."/>
            <person name="Berlin A."/>
            <person name="Chapman S.B."/>
            <person name="Chen Z."/>
            <person name="Freedman E."/>
            <person name="Gellesch M."/>
            <person name="Goldberg J."/>
            <person name="Griggs A."/>
            <person name="Gujja S."/>
            <person name="Heilman E."/>
            <person name="Heiman D."/>
            <person name="Howarth C."/>
            <person name="Mehta T."/>
            <person name="Neiman D."/>
            <person name="Pearson M."/>
            <person name="Roberts A."/>
            <person name="Saif S."/>
            <person name="Shea T."/>
            <person name="Shenoy N."/>
            <person name="Sisk P."/>
            <person name="Stolte C."/>
            <person name="Sykes S."/>
            <person name="White J."/>
            <person name="Yandava C."/>
            <person name="Burger G."/>
            <person name="Gray M.W."/>
            <person name="Holland P.W.H."/>
            <person name="King N."/>
            <person name="Lang F.B.F."/>
            <person name="Roger A.J."/>
            <person name="Ruiz-Trillo I."/>
            <person name="Haas B."/>
            <person name="Nusbaum C."/>
            <person name="Birren B."/>
        </authorList>
    </citation>
    <scope>NUCLEOTIDE SEQUENCE [LARGE SCALE GENOMIC DNA]</scope>
    <source>
        <strain evidence="14 15">JP610</strain>
    </source>
</reference>
<evidence type="ECO:0000256" key="8">
    <source>
        <dbReference type="ARBA" id="ARBA00023027"/>
    </source>
</evidence>
<dbReference type="GO" id="GO:0051287">
    <property type="term" value="F:NAD binding"/>
    <property type="evidence" value="ECO:0007669"/>
    <property type="project" value="InterPro"/>
</dbReference>
<dbReference type="STRING" id="667725.A0A0L0FNB3"/>
<dbReference type="OrthoDB" id="435038at2759"/>
<evidence type="ECO:0000256" key="6">
    <source>
        <dbReference type="ARBA" id="ARBA00022946"/>
    </source>
</evidence>
<dbReference type="GeneID" id="25910077"/>
<dbReference type="eggNOG" id="KOG0409">
    <property type="taxonomic scope" value="Eukaryota"/>
</dbReference>
<dbReference type="InterPro" id="IPR008927">
    <property type="entry name" value="6-PGluconate_DH-like_C_sf"/>
</dbReference>
<comment type="subcellular location">
    <subcellularLocation>
        <location evidence="1">Mitochondrion</location>
    </subcellularLocation>
</comment>
<dbReference type="GO" id="GO:0005739">
    <property type="term" value="C:mitochondrion"/>
    <property type="evidence" value="ECO:0007669"/>
    <property type="project" value="UniProtKB-SubCell"/>
</dbReference>
<dbReference type="Pfam" id="PF03446">
    <property type="entry name" value="NAD_binding_2"/>
    <property type="match status" value="1"/>
</dbReference>
<dbReference type="FunFam" id="3.40.50.720:FF:000119">
    <property type="entry name" value="3-hydroxyisobutyrate dehydrogenase"/>
    <property type="match status" value="1"/>
</dbReference>
<keyword evidence="9" id="KW-0496">Mitochondrion</keyword>
<evidence type="ECO:0000256" key="7">
    <source>
        <dbReference type="ARBA" id="ARBA00023002"/>
    </source>
</evidence>
<dbReference type="Proteomes" id="UP000054560">
    <property type="component" value="Unassembled WGS sequence"/>
</dbReference>
<dbReference type="SUPFAM" id="SSF51735">
    <property type="entry name" value="NAD(P)-binding Rossmann-fold domains"/>
    <property type="match status" value="1"/>
</dbReference>
<dbReference type="InterPro" id="IPR036291">
    <property type="entry name" value="NAD(P)-bd_dom_sf"/>
</dbReference>
<comment type="pathway">
    <text evidence="2 11">Amino-acid degradation; L-valine degradation.</text>
</comment>
<evidence type="ECO:0000256" key="1">
    <source>
        <dbReference type="ARBA" id="ARBA00004173"/>
    </source>
</evidence>
<keyword evidence="15" id="KW-1185">Reference proteome</keyword>
<dbReference type="InterPro" id="IPR013328">
    <property type="entry name" value="6PGD_dom2"/>
</dbReference>
<dbReference type="Gene3D" id="1.10.1040.10">
    <property type="entry name" value="N-(1-d-carboxylethyl)-l-norvaline Dehydrogenase, domain 2"/>
    <property type="match status" value="1"/>
</dbReference>
<dbReference type="UniPathway" id="UPA00362"/>
<dbReference type="PANTHER" id="PTHR22981:SF7">
    <property type="entry name" value="3-HYDROXYISOBUTYRATE DEHYDROGENASE, MITOCHONDRIAL"/>
    <property type="match status" value="1"/>
</dbReference>
<evidence type="ECO:0000313" key="14">
    <source>
        <dbReference type="EMBL" id="KNC77976.1"/>
    </source>
</evidence>
<dbReference type="SUPFAM" id="SSF48179">
    <property type="entry name" value="6-phosphogluconate dehydrogenase C-terminal domain-like"/>
    <property type="match status" value="1"/>
</dbReference>
<dbReference type="PROSITE" id="PS00895">
    <property type="entry name" value="3_HYDROXYISOBUT_DH"/>
    <property type="match status" value="1"/>
</dbReference>
<comment type="similarity">
    <text evidence="3">Belongs to the HIBADH-related family. 3-hydroxyisobutyrate dehydrogenase subfamily.</text>
</comment>
<dbReference type="GO" id="GO:0050661">
    <property type="term" value="F:NADP binding"/>
    <property type="evidence" value="ECO:0007669"/>
    <property type="project" value="InterPro"/>
</dbReference>
<evidence type="ECO:0000256" key="10">
    <source>
        <dbReference type="ARBA" id="ARBA00049197"/>
    </source>
</evidence>
<evidence type="ECO:0000256" key="9">
    <source>
        <dbReference type="ARBA" id="ARBA00023128"/>
    </source>
</evidence>
<dbReference type="FunFam" id="1.10.1040.10:FF:000006">
    <property type="entry name" value="3-hydroxyisobutyrate dehydrogenase"/>
    <property type="match status" value="1"/>
</dbReference>
<comment type="catalytic activity">
    <reaction evidence="10 11">
        <text>3-hydroxy-2-methylpropanoate + NAD(+) = 2-methyl-3-oxopropanoate + NADH + H(+)</text>
        <dbReference type="Rhea" id="RHEA:17681"/>
        <dbReference type="ChEBI" id="CHEBI:11805"/>
        <dbReference type="ChEBI" id="CHEBI:15378"/>
        <dbReference type="ChEBI" id="CHEBI:57540"/>
        <dbReference type="ChEBI" id="CHEBI:57700"/>
        <dbReference type="ChEBI" id="CHEBI:57945"/>
        <dbReference type="EC" id="1.1.1.31"/>
    </reaction>
</comment>